<name>A0A9X9IJQ1_BACFG</name>
<sequence>MSSMQFCYFADKKGEEIVRKELLETLGSLLVMNYLSGTDNIVEDTVDFVSNFSKRSLITSTNVKNYLTADENGHLNLFNNPVIEYKPSKIKDEGIYLEGRLAYFAGDKYPELKKIVQSLFRKLKKYCWKDKQWQIWVFETIGDEATVFIPNRIVSLKKQ</sequence>
<dbReference type="Proteomes" id="UP001058403">
    <property type="component" value="Chromosome"/>
</dbReference>
<organism evidence="1 2">
    <name type="scientific">Bacteroides fragilis</name>
    <dbReference type="NCBI Taxonomy" id="817"/>
    <lineage>
        <taxon>Bacteria</taxon>
        <taxon>Pseudomonadati</taxon>
        <taxon>Bacteroidota</taxon>
        <taxon>Bacteroidia</taxon>
        <taxon>Bacteroidales</taxon>
        <taxon>Bacteroidaceae</taxon>
        <taxon>Bacteroides</taxon>
    </lineage>
</organism>
<accession>A0A9X9IJQ1</accession>
<protein>
    <submittedName>
        <fullName evidence="1">Uncharacterized protein</fullName>
    </submittedName>
</protein>
<evidence type="ECO:0000313" key="1">
    <source>
        <dbReference type="EMBL" id="UVO88124.1"/>
    </source>
</evidence>
<dbReference type="AlphaFoldDB" id="A0A9X9IJQ1"/>
<gene>
    <name evidence="1" type="ORF">NXW39_12085</name>
</gene>
<dbReference type="EMBL" id="CP103070">
    <property type="protein sequence ID" value="UVO88124.1"/>
    <property type="molecule type" value="Genomic_DNA"/>
</dbReference>
<reference evidence="1" key="1">
    <citation type="submission" date="2022-08" db="EMBL/GenBank/DDBJ databases">
        <title>Genome Sequencing of Bacteroides fragilis Group Isolates with Nanopore Technology.</title>
        <authorList>
            <person name="Tisza M.J."/>
            <person name="Smith D."/>
            <person name="Dekker J.P."/>
        </authorList>
    </citation>
    <scope>NUCLEOTIDE SEQUENCE</scope>
    <source>
        <strain evidence="1">BFG-49</strain>
    </source>
</reference>
<dbReference type="RefSeq" id="WP_146296366.1">
    <property type="nucleotide sequence ID" value="NZ_JALHKY010000035.1"/>
</dbReference>
<proteinExistence type="predicted"/>
<evidence type="ECO:0000313" key="2">
    <source>
        <dbReference type="Proteomes" id="UP001058403"/>
    </source>
</evidence>